<dbReference type="GO" id="GO:0004622">
    <property type="term" value="F:phosphatidylcholine lysophospholipase activity"/>
    <property type="evidence" value="ECO:0007669"/>
    <property type="project" value="UniProtKB-EC"/>
</dbReference>
<keyword evidence="9 15" id="KW-0442">Lipid degradation</keyword>
<dbReference type="GO" id="GO:0016042">
    <property type="term" value="P:lipid catabolic process"/>
    <property type="evidence" value="ECO:0007669"/>
    <property type="project" value="UniProtKB-UniRule"/>
</dbReference>
<evidence type="ECO:0000313" key="22">
    <source>
        <dbReference type="RefSeq" id="XP_033536783.1"/>
    </source>
</evidence>
<evidence type="ECO:0000256" key="10">
    <source>
        <dbReference type="ARBA" id="ARBA00022989"/>
    </source>
</evidence>
<reference evidence="22" key="2">
    <citation type="submission" date="2020-04" db="EMBL/GenBank/DDBJ databases">
        <authorList>
            <consortium name="NCBI Genome Project"/>
        </authorList>
    </citation>
    <scope>NUCLEOTIDE SEQUENCE</scope>
    <source>
        <strain evidence="22">CBS 781.70</strain>
    </source>
</reference>
<gene>
    <name evidence="20 22" type="ORF">P152DRAFT_456204</name>
</gene>
<dbReference type="RefSeq" id="XP_033536783.1">
    <property type="nucleotide sequence ID" value="XM_033678945.1"/>
</dbReference>
<dbReference type="CDD" id="cd00038">
    <property type="entry name" value="CAP_ED"/>
    <property type="match status" value="2"/>
</dbReference>
<evidence type="ECO:0000256" key="14">
    <source>
        <dbReference type="ARBA" id="ARBA00049531"/>
    </source>
</evidence>
<dbReference type="Gene3D" id="3.40.1090.10">
    <property type="entry name" value="Cytosolic phospholipase A2 catalytic domain"/>
    <property type="match status" value="2"/>
</dbReference>
<feature type="short sequence motif" description="DGA/G" evidence="15">
    <location>
        <begin position="1324"/>
        <end position="1326"/>
    </location>
</feature>
<feature type="transmembrane region" description="Helical" evidence="16">
    <location>
        <begin position="46"/>
        <end position="72"/>
    </location>
</feature>
<reference evidence="22" key="3">
    <citation type="submission" date="2025-04" db="UniProtKB">
        <authorList>
            <consortium name="RefSeq"/>
        </authorList>
    </citation>
    <scope>IDENTIFICATION</scope>
    <source>
        <strain evidence="22">CBS 781.70</strain>
    </source>
</reference>
<dbReference type="Gene3D" id="2.60.120.10">
    <property type="entry name" value="Jelly Rolls"/>
    <property type="match status" value="3"/>
</dbReference>
<dbReference type="InterPro" id="IPR002641">
    <property type="entry name" value="PNPLA_dom"/>
</dbReference>
<keyword evidence="11 15" id="KW-0443">Lipid metabolism</keyword>
<feature type="region of interest" description="Disordered" evidence="17">
    <location>
        <begin position="515"/>
        <end position="534"/>
    </location>
</feature>
<feature type="domain" description="Cyclic nucleotide-binding" evidence="18">
    <location>
        <begin position="648"/>
        <end position="684"/>
    </location>
</feature>
<dbReference type="FunFam" id="2.60.120.10:FF:000062">
    <property type="entry name" value="Lysophospholipase NTE1"/>
    <property type="match status" value="1"/>
</dbReference>
<evidence type="ECO:0000256" key="9">
    <source>
        <dbReference type="ARBA" id="ARBA00022963"/>
    </source>
</evidence>
<dbReference type="PROSITE" id="PS51635">
    <property type="entry name" value="PNPLA"/>
    <property type="match status" value="1"/>
</dbReference>
<evidence type="ECO:0000259" key="18">
    <source>
        <dbReference type="PROSITE" id="PS50042"/>
    </source>
</evidence>
<feature type="region of interest" description="Disordered" evidence="17">
    <location>
        <begin position="460"/>
        <end position="483"/>
    </location>
</feature>
<feature type="short sequence motif" description="GXSXG" evidence="15">
    <location>
        <begin position="1204"/>
        <end position="1208"/>
    </location>
</feature>
<feature type="region of interest" description="Disordered" evidence="17">
    <location>
        <begin position="1454"/>
        <end position="1475"/>
    </location>
</feature>
<dbReference type="PANTHER" id="PTHR14226">
    <property type="entry name" value="NEUROPATHY TARGET ESTERASE/SWISS CHEESE D.MELANOGASTER"/>
    <property type="match status" value="1"/>
</dbReference>
<dbReference type="SMART" id="SM00100">
    <property type="entry name" value="cNMP"/>
    <property type="match status" value="1"/>
</dbReference>
<dbReference type="Pfam" id="PF01734">
    <property type="entry name" value="Patatin"/>
    <property type="match status" value="1"/>
</dbReference>
<organism evidence="20">
    <name type="scientific">Eremomyces bilateralis CBS 781.70</name>
    <dbReference type="NCBI Taxonomy" id="1392243"/>
    <lineage>
        <taxon>Eukaryota</taxon>
        <taxon>Fungi</taxon>
        <taxon>Dikarya</taxon>
        <taxon>Ascomycota</taxon>
        <taxon>Pezizomycotina</taxon>
        <taxon>Dothideomycetes</taxon>
        <taxon>Dothideomycetes incertae sedis</taxon>
        <taxon>Eremomycetales</taxon>
        <taxon>Eremomycetaceae</taxon>
        <taxon>Eremomyces</taxon>
    </lineage>
</organism>
<feature type="short sequence motif" description="GXGXXG" evidence="15">
    <location>
        <begin position="1177"/>
        <end position="1182"/>
    </location>
</feature>
<feature type="active site" description="Nucleophile" evidence="15">
    <location>
        <position position="1206"/>
    </location>
</feature>
<evidence type="ECO:0000256" key="15">
    <source>
        <dbReference type="PROSITE-ProRule" id="PRU01161"/>
    </source>
</evidence>
<dbReference type="InterPro" id="IPR014710">
    <property type="entry name" value="RmlC-like_jellyroll"/>
</dbReference>
<dbReference type="InterPro" id="IPR050301">
    <property type="entry name" value="NTE"/>
</dbReference>
<dbReference type="InterPro" id="IPR001423">
    <property type="entry name" value="LysoPLipase_patatin_CS"/>
</dbReference>
<keyword evidence="21" id="KW-1185">Reference proteome</keyword>
<protein>
    <recommendedName>
        <fullName evidence="4 16">Lysophospholipase NTE1</fullName>
        <ecNumber evidence="3 16">3.1.1.5</ecNumber>
    </recommendedName>
    <alternativeName>
        <fullName evidence="16">Intracellular phospholipase B</fullName>
    </alternativeName>
</protein>
<feature type="domain" description="PNPLA" evidence="19">
    <location>
        <begin position="1173"/>
        <end position="1337"/>
    </location>
</feature>
<dbReference type="InterPro" id="IPR056556">
    <property type="entry name" value="NTE1_P-loop_dom"/>
</dbReference>
<dbReference type="Proteomes" id="UP000504638">
    <property type="component" value="Unplaced"/>
</dbReference>
<keyword evidence="7 15" id="KW-0378">Hydrolase</keyword>
<feature type="domain" description="Cyclic nucleotide-binding" evidence="18">
    <location>
        <begin position="798"/>
        <end position="918"/>
    </location>
</feature>
<evidence type="ECO:0000256" key="17">
    <source>
        <dbReference type="SAM" id="MobiDB-lite"/>
    </source>
</evidence>
<evidence type="ECO:0000256" key="8">
    <source>
        <dbReference type="ARBA" id="ARBA00022824"/>
    </source>
</evidence>
<dbReference type="EMBL" id="ML975152">
    <property type="protein sequence ID" value="KAF1815152.1"/>
    <property type="molecule type" value="Genomic_DNA"/>
</dbReference>
<feature type="active site" description="Proton acceptor" evidence="15">
    <location>
        <position position="1324"/>
    </location>
</feature>
<proteinExistence type="inferred from homology"/>
<comment type="subcellular location">
    <subcellularLocation>
        <location evidence="1">Endoplasmic reticulum membrane</location>
        <topology evidence="1">Multi-pass membrane protein</topology>
    </subcellularLocation>
</comment>
<dbReference type="GeneID" id="54419515"/>
<reference evidence="20 22" key="1">
    <citation type="submission" date="2020-01" db="EMBL/GenBank/DDBJ databases">
        <authorList>
            <consortium name="DOE Joint Genome Institute"/>
            <person name="Haridas S."/>
            <person name="Albert R."/>
            <person name="Binder M."/>
            <person name="Bloem J."/>
            <person name="Labutti K."/>
            <person name="Salamov A."/>
            <person name="Andreopoulos B."/>
            <person name="Baker S.E."/>
            <person name="Barry K."/>
            <person name="Bills G."/>
            <person name="Bluhm B.H."/>
            <person name="Cannon C."/>
            <person name="Castanera R."/>
            <person name="Culley D.E."/>
            <person name="Daum C."/>
            <person name="Ezra D."/>
            <person name="Gonzalez J.B."/>
            <person name="Henrissat B."/>
            <person name="Kuo A."/>
            <person name="Liang C."/>
            <person name="Lipzen A."/>
            <person name="Lutzoni F."/>
            <person name="Magnuson J."/>
            <person name="Mondo S."/>
            <person name="Nolan M."/>
            <person name="Ohm R."/>
            <person name="Pangilinan J."/>
            <person name="Park H.-J."/>
            <person name="Ramirez L."/>
            <person name="Alfaro M."/>
            <person name="Sun H."/>
            <person name="Tritt A."/>
            <person name="Yoshinaga Y."/>
            <person name="Zwiers L.-H."/>
            <person name="Turgeon B.G."/>
            <person name="Goodwin S.B."/>
            <person name="Spatafora J.W."/>
            <person name="Crous P.W."/>
            <person name="Grigoriev I.V."/>
        </authorList>
    </citation>
    <scope>NUCLEOTIDE SEQUENCE</scope>
    <source>
        <strain evidence="20 22">CBS 781.70</strain>
    </source>
</reference>
<evidence type="ECO:0000256" key="11">
    <source>
        <dbReference type="ARBA" id="ARBA00023098"/>
    </source>
</evidence>
<dbReference type="SUPFAM" id="SSF51206">
    <property type="entry name" value="cAMP-binding domain-like"/>
    <property type="match status" value="3"/>
</dbReference>
<evidence type="ECO:0000256" key="7">
    <source>
        <dbReference type="ARBA" id="ARBA00022801"/>
    </source>
</evidence>
<comment type="catalytic activity">
    <reaction evidence="14 16">
        <text>a 1-acyl-sn-glycero-3-phosphocholine + H2O = sn-glycerol 3-phosphocholine + a fatty acid + H(+)</text>
        <dbReference type="Rhea" id="RHEA:15177"/>
        <dbReference type="ChEBI" id="CHEBI:15377"/>
        <dbReference type="ChEBI" id="CHEBI:15378"/>
        <dbReference type="ChEBI" id="CHEBI:16870"/>
        <dbReference type="ChEBI" id="CHEBI:28868"/>
        <dbReference type="ChEBI" id="CHEBI:58168"/>
        <dbReference type="EC" id="3.1.1.5"/>
    </reaction>
</comment>
<keyword evidence="8 16" id="KW-0256">Endoplasmic reticulum</keyword>
<feature type="compositionally biased region" description="Basic residues" evidence="17">
    <location>
        <begin position="1464"/>
        <end position="1475"/>
    </location>
</feature>
<evidence type="ECO:0000256" key="12">
    <source>
        <dbReference type="ARBA" id="ARBA00023136"/>
    </source>
</evidence>
<evidence type="ECO:0000256" key="3">
    <source>
        <dbReference type="ARBA" id="ARBA00013274"/>
    </source>
</evidence>
<keyword evidence="10 16" id="KW-1133">Transmembrane helix</keyword>
<dbReference type="PROSITE" id="PS50042">
    <property type="entry name" value="CNMP_BINDING_3"/>
    <property type="match status" value="2"/>
</dbReference>
<evidence type="ECO:0000256" key="13">
    <source>
        <dbReference type="ARBA" id="ARBA00024965"/>
    </source>
</evidence>
<evidence type="ECO:0000256" key="2">
    <source>
        <dbReference type="ARBA" id="ARBA00006636"/>
    </source>
</evidence>
<dbReference type="PANTHER" id="PTHR14226:SF29">
    <property type="entry name" value="NEUROPATHY TARGET ESTERASE SWS"/>
    <property type="match status" value="1"/>
</dbReference>
<evidence type="ECO:0000256" key="16">
    <source>
        <dbReference type="RuleBase" id="RU362043"/>
    </source>
</evidence>
<feature type="region of interest" description="Disordered" evidence="17">
    <location>
        <begin position="703"/>
        <end position="737"/>
    </location>
</feature>
<dbReference type="GO" id="GO:0005789">
    <property type="term" value="C:endoplasmic reticulum membrane"/>
    <property type="evidence" value="ECO:0007669"/>
    <property type="project" value="UniProtKB-SubCell"/>
</dbReference>
<evidence type="ECO:0000256" key="5">
    <source>
        <dbReference type="ARBA" id="ARBA00022692"/>
    </source>
</evidence>
<evidence type="ECO:0000313" key="20">
    <source>
        <dbReference type="EMBL" id="KAF1815152.1"/>
    </source>
</evidence>
<evidence type="ECO:0000313" key="21">
    <source>
        <dbReference type="Proteomes" id="UP000504638"/>
    </source>
</evidence>
<dbReference type="FunFam" id="3.40.1090.10:FF:000007">
    <property type="entry name" value="Lysophospholipase NTE1"/>
    <property type="match status" value="1"/>
</dbReference>
<dbReference type="SUPFAM" id="SSF52151">
    <property type="entry name" value="FabD/lysophospholipase-like"/>
    <property type="match status" value="1"/>
</dbReference>
<dbReference type="Pfam" id="PF00027">
    <property type="entry name" value="cNMP_binding"/>
    <property type="match status" value="1"/>
</dbReference>
<comment type="function">
    <text evidence="13">Intracellular phospholipase B that catalyzes the double deacylation of phosphatidylcholine (PC) to glycerophosphocholine (GroPCho). Plays an important role in membrane lipid homeostasis. Responsible for the rapid PC turnover in response to inositol, elevated temperatures, or when choline is present in the growth medium.</text>
</comment>
<keyword evidence="5 16" id="KW-0812">Transmembrane</keyword>
<dbReference type="GO" id="GO:0046470">
    <property type="term" value="P:phosphatidylcholine metabolic process"/>
    <property type="evidence" value="ECO:0007669"/>
    <property type="project" value="InterPro"/>
</dbReference>
<keyword evidence="12 16" id="KW-0472">Membrane</keyword>
<dbReference type="PROSITE" id="PS01237">
    <property type="entry name" value="UPF0028"/>
    <property type="match status" value="1"/>
</dbReference>
<dbReference type="InterPro" id="IPR016035">
    <property type="entry name" value="Acyl_Trfase/lysoPLipase"/>
</dbReference>
<evidence type="ECO:0000256" key="1">
    <source>
        <dbReference type="ARBA" id="ARBA00004477"/>
    </source>
</evidence>
<dbReference type="Pfam" id="PF24179">
    <property type="entry name" value="NTE_Ploop"/>
    <property type="match status" value="1"/>
</dbReference>
<dbReference type="InterPro" id="IPR018490">
    <property type="entry name" value="cNMP-bd_dom_sf"/>
</dbReference>
<dbReference type="OrthoDB" id="421051at2759"/>
<dbReference type="InterPro" id="IPR000595">
    <property type="entry name" value="cNMP-bd_dom"/>
</dbReference>
<dbReference type="EC" id="3.1.1.5" evidence="3 16"/>
<evidence type="ECO:0000259" key="19">
    <source>
        <dbReference type="PROSITE" id="PS51635"/>
    </source>
</evidence>
<keyword evidence="6" id="KW-0677">Repeat</keyword>
<name>A0A6G1GAY7_9PEZI</name>
<accession>A0A6G1GAY7</accession>
<feature type="transmembrane region" description="Helical" evidence="16">
    <location>
        <begin position="78"/>
        <end position="100"/>
    </location>
</feature>
<sequence length="1475" mass="162338">MESSLLTSASSVDIADAYSTAIDTVSEATSSINPAMAVVPHNTTSLGLFGGAVLALLTFLTISLPATLYTVFSTSLTFTLNFTTLLLILLCFASIVSWVVRYRYMNMYERLPPEPQRDEPQIELFPATSEGDSKPGLSNYLDEFLSAIKVFGYLERPVFHELTRTMHTRKLMAGETLLLEEEQGFCLVVEGLVQIFLKSKNDDTGSELSDDESEDDLQGQKQGYQLLTEVKSGAPMSSLFTILSLFTEEIKLKHEGMDPANGSSQRPISREAVVHSQSTPDSIPSTPVYPQSPTAIKGFSRARRSSSMLGEGRMPSIPPLSLEKSSEDVGQAQAEAYRQAKSVHPNILARATVDSTIAIIPASAFRRLTRIYPKSTAQVISVIISRLNRVTLATGYAYLGLAKEILRTEKSLSRLTTCELPDYLRDGALNRLKEKFSEERERIAPEDATKGIALHNPRTGMRRKASNAGKRDASIRSRLHQGRSGSVMLDRMSPIGRELSPMDRHGVSAGDLLASGRTPRPSFSTPIHTPNVPRREASKDADYFARGNIAPVGQESTDEDTVFREAILDCFCKTIGLTNISTSKVAPSHEQSPRLVSFDAKKQKAVFHSAFGLMDPYETSAFDFDTESMRSTSISALSVEGPGNIFEELVNDVEILFFPKNAVLVEQGERNPGLYYVIDGFLEVSIVTDGDVIVDIPERTPARTARESRESLLNASKKPSRQRPDRTNSEKQNAPRGREHLYLIKPGGVAGYIGSVSNYRSLVEVTAKSDVFVGFLSRSAVERIVEKHPIVLLTLAKRLTALLPQLILHVDFALEWMQANAGQVIYNQGEESDAIYIVLNGRLRALHESDSGAVSVLGEYAQGDSVGELEVLTDNDRPASLHAIRDAELAKFPKTLFNSLAFEHTGVSMKISKIIARRMRSLIEEMGTDRRAAVARTNSSSTENLRTIAILPVTSGIPVVEFASRLTTALIQIGTPSGVASLNQTTILQHLGRHAFNRMGKLKLSQYLADLEEKFGIVLYVADTSVQSPWTQTCVSKADCILLVGLADGSPNIGEYERFLLTTKTTAIKELVLLHPERYCPPGLTRKWLQNRSWINGAHHHVHMSHQLPSEPVSSQNRRFGSALKQRVQVIQDQIQKYAARKPPRRPLYTSEAPSKSDFHRLARHLRGKSIGLVLGGGGARGCAHVGILRALEESGIPIDIIGGTSIGSLVGGLYAWDADIIPTLGKAKKFSGRMASFWRFLLDATYPTASYTTGHEFNRGIFKTFGNAQIEDFWIPFYCNSTNISKSRPEIHASGYAWRYVRASMSLAGLLPPLCDEGNLLLDGGYVDNLTVAHMKSLGADVIFAVDVGSIDDDTPQNFGDSLSGLWALLNRWNPLSSTPNPPTLSEIQSRLAYVSSVDALERAKNMPGCHYMRPDVDRFGTLEFGSFEAIYMAGYEYGRRFVEELREQGEIPGLTGTEEKGHLRRTAGRRASI</sequence>
<evidence type="ECO:0000256" key="4">
    <source>
        <dbReference type="ARBA" id="ARBA00018317"/>
    </source>
</evidence>
<evidence type="ECO:0000256" key="6">
    <source>
        <dbReference type="ARBA" id="ARBA00022737"/>
    </source>
</evidence>
<comment type="similarity">
    <text evidence="2 16">Belongs to the NTE family.</text>
</comment>